<proteinExistence type="predicted"/>
<evidence type="ECO:0000313" key="2">
    <source>
        <dbReference type="Proteomes" id="UP000467236"/>
    </source>
</evidence>
<name>A0A7I7MPS3_9MYCO</name>
<keyword evidence="2" id="KW-1185">Reference proteome</keyword>
<organism evidence="1 2">
    <name type="scientific">Mycobacterium shinjukuense</name>
    <dbReference type="NCBI Taxonomy" id="398694"/>
    <lineage>
        <taxon>Bacteria</taxon>
        <taxon>Bacillati</taxon>
        <taxon>Actinomycetota</taxon>
        <taxon>Actinomycetes</taxon>
        <taxon>Mycobacteriales</taxon>
        <taxon>Mycobacteriaceae</taxon>
        <taxon>Mycobacterium</taxon>
    </lineage>
</organism>
<dbReference type="AlphaFoldDB" id="A0A7I7MPS3"/>
<reference evidence="1 2" key="1">
    <citation type="journal article" date="2019" name="Emerg. Microbes Infect.">
        <title>Comprehensive subspecies identification of 175 nontuberculous mycobacteria species based on 7547 genomic profiles.</title>
        <authorList>
            <person name="Matsumoto Y."/>
            <person name="Kinjo T."/>
            <person name="Motooka D."/>
            <person name="Nabeya D."/>
            <person name="Jung N."/>
            <person name="Uechi K."/>
            <person name="Horii T."/>
            <person name="Iida T."/>
            <person name="Fujita J."/>
            <person name="Nakamura S."/>
        </authorList>
    </citation>
    <scope>NUCLEOTIDE SEQUENCE [LARGE SCALE GENOMIC DNA]</scope>
    <source>
        <strain evidence="1 2">JCM 14233</strain>
    </source>
</reference>
<evidence type="ECO:0000313" key="1">
    <source>
        <dbReference type="EMBL" id="BBX74086.1"/>
    </source>
</evidence>
<sequence>MLELAEQIGFSRLIDGHVGAANVLPPPIGEPHKRITAAIAVIDEAA</sequence>
<dbReference type="KEGG" id="mshj:MSHI_19920"/>
<dbReference type="RefSeq" id="WP_163662632.1">
    <property type="nucleotide sequence ID" value="NZ_AP022575.1"/>
</dbReference>
<dbReference type="Proteomes" id="UP000467236">
    <property type="component" value="Chromosome"/>
</dbReference>
<protein>
    <submittedName>
        <fullName evidence="1">Uncharacterized protein</fullName>
    </submittedName>
</protein>
<accession>A0A7I7MPS3</accession>
<dbReference type="EMBL" id="AP022575">
    <property type="protein sequence ID" value="BBX74086.1"/>
    <property type="molecule type" value="Genomic_DNA"/>
</dbReference>
<gene>
    <name evidence="1" type="ORF">MSHI_19920</name>
</gene>